<evidence type="ECO:0000313" key="4">
    <source>
        <dbReference type="EMBL" id="CCI41757.1"/>
    </source>
</evidence>
<dbReference type="InParanoid" id="A0A024G4Z8"/>
<reference evidence="4 5" key="1">
    <citation type="submission" date="2012-05" db="EMBL/GenBank/DDBJ databases">
        <title>Recombination and specialization in a pathogen metapopulation.</title>
        <authorList>
            <person name="Gardiner A."/>
            <person name="Kemen E."/>
            <person name="Schultz-Larsen T."/>
            <person name="MacLean D."/>
            <person name="Van Oosterhout C."/>
            <person name="Jones J.D.G."/>
        </authorList>
    </citation>
    <scope>NUCLEOTIDE SEQUENCE [LARGE SCALE GENOMIC DNA]</scope>
    <source>
        <strain evidence="4 5">Ac Nc2</strain>
    </source>
</reference>
<feature type="repeat" description="RCC1" evidence="2">
    <location>
        <begin position="11"/>
        <end position="62"/>
    </location>
</feature>
<dbReference type="PROSITE" id="PS50012">
    <property type="entry name" value="RCC1_3"/>
    <property type="match status" value="7"/>
</dbReference>
<dbReference type="SUPFAM" id="SSF54695">
    <property type="entry name" value="POZ domain"/>
    <property type="match status" value="1"/>
</dbReference>
<feature type="repeat" description="RCC1" evidence="2">
    <location>
        <begin position="63"/>
        <end position="116"/>
    </location>
</feature>
<dbReference type="InterPro" id="IPR051625">
    <property type="entry name" value="Signaling_Regulatory_Domain"/>
</dbReference>
<dbReference type="Gene3D" id="3.30.710.10">
    <property type="entry name" value="Potassium Channel Kv1.1, Chain A"/>
    <property type="match status" value="1"/>
</dbReference>
<dbReference type="PRINTS" id="PR00633">
    <property type="entry name" value="RCCNDNSATION"/>
</dbReference>
<dbReference type="Gene3D" id="2.130.10.30">
    <property type="entry name" value="Regulator of chromosome condensation 1/beta-lactamase-inhibitor protein II"/>
    <property type="match status" value="2"/>
</dbReference>
<keyword evidence="5" id="KW-1185">Reference proteome</keyword>
<keyword evidence="1" id="KW-0677">Repeat</keyword>
<evidence type="ECO:0000256" key="1">
    <source>
        <dbReference type="ARBA" id="ARBA00022737"/>
    </source>
</evidence>
<dbReference type="STRING" id="65357.A0A024G4Z8"/>
<dbReference type="Gene3D" id="1.25.40.420">
    <property type="match status" value="1"/>
</dbReference>
<name>A0A024G4Z8_9STRA</name>
<dbReference type="SUPFAM" id="SSF50985">
    <property type="entry name" value="RCC1/BLIP-II"/>
    <property type="match status" value="2"/>
</dbReference>
<dbReference type="PANTHER" id="PTHR22872:SF9">
    <property type="entry name" value="X-LINKED RETINITIS PIGMENTOSA GTPASE REGULATOR"/>
    <property type="match status" value="1"/>
</dbReference>
<gene>
    <name evidence="4" type="ORF">BN9_025410</name>
</gene>
<dbReference type="SMART" id="SM00225">
    <property type="entry name" value="BTB"/>
    <property type="match status" value="1"/>
</dbReference>
<dbReference type="OrthoDB" id="8068875at2759"/>
<evidence type="ECO:0000313" key="5">
    <source>
        <dbReference type="Proteomes" id="UP000053237"/>
    </source>
</evidence>
<dbReference type="Proteomes" id="UP000053237">
    <property type="component" value="Unassembled WGS sequence"/>
</dbReference>
<evidence type="ECO:0000256" key="2">
    <source>
        <dbReference type="PROSITE-ProRule" id="PRU00235"/>
    </source>
</evidence>
<feature type="repeat" description="RCC1" evidence="2">
    <location>
        <begin position="327"/>
        <end position="378"/>
    </location>
</feature>
<dbReference type="CDD" id="cd14733">
    <property type="entry name" value="BACK"/>
    <property type="match status" value="1"/>
</dbReference>
<dbReference type="Pfam" id="PF25390">
    <property type="entry name" value="WD40_RLD"/>
    <property type="match status" value="1"/>
</dbReference>
<feature type="repeat" description="RCC1" evidence="2">
    <location>
        <begin position="221"/>
        <end position="274"/>
    </location>
</feature>
<dbReference type="InterPro" id="IPR058923">
    <property type="entry name" value="RCC1-like_dom"/>
</dbReference>
<dbReference type="InterPro" id="IPR011333">
    <property type="entry name" value="SKP1/BTB/POZ_sf"/>
</dbReference>
<organism evidence="4 5">
    <name type="scientific">Albugo candida</name>
    <dbReference type="NCBI Taxonomy" id="65357"/>
    <lineage>
        <taxon>Eukaryota</taxon>
        <taxon>Sar</taxon>
        <taxon>Stramenopiles</taxon>
        <taxon>Oomycota</taxon>
        <taxon>Peronosporomycetes</taxon>
        <taxon>Albuginales</taxon>
        <taxon>Albuginaceae</taxon>
        <taxon>Albugo</taxon>
    </lineage>
</organism>
<sequence>MDNNKIAHETFGAYSFGQNSYGELCHDDTVDRTVPTPISFCHNVKILDVACGNEQTAFLFESGDVYTCGYNDSGQCGIGSTSRVQSLHLVPSLVNKKIANIRSANGCEHLTAISSSGELYTFGFNSRGQLGHGSTTSISTPTKLEDLASHHVVEVACSYFHTVVMTLEGNLYAFGRNDLGQLGIDDGMDRHVPVPLSYFNCRPVLAVACGQHHTVVSLASGGVVAFGKNDHGQLGTGDTSDYHTSPSLLAAPLDSLIVPSLACGYYHTAALAENGLIYSFGRNDYGQLGHGHRQHLSEPTLINALAKNQAVQVACGCYHTLVLSKDGKVYPFGRNNHGQLGLGNLLDCTSPQIIASLRDKFVVKVASGFYHSICLTATKASTESPLHTHHALCHDIGKLVNNPMRSDVVFLLSNVRLHAHSCILMARCEPLEKMLDGRMIEGSLSEIRIPDYSPEVFKVFLEFLYTDRVESIQMSKPDTALADQYLVQKLRSMCETYILKELSLDNVVVVLQNAHFRNTHLLKKRCVDFVMDNFGEVIALQSFVDLPPSLLQELFCIASRHGVAIKNQNQ</sequence>
<dbReference type="PROSITE" id="PS00626">
    <property type="entry name" value="RCC1_2"/>
    <property type="match status" value="2"/>
</dbReference>
<accession>A0A024G4Z8</accession>
<proteinExistence type="predicted"/>
<dbReference type="InterPro" id="IPR000210">
    <property type="entry name" value="BTB/POZ_dom"/>
</dbReference>
<dbReference type="EMBL" id="CAIX01000024">
    <property type="protein sequence ID" value="CCI41757.1"/>
    <property type="molecule type" value="Genomic_DNA"/>
</dbReference>
<evidence type="ECO:0000259" key="3">
    <source>
        <dbReference type="PROSITE" id="PS50097"/>
    </source>
</evidence>
<feature type="domain" description="BTB" evidence="3">
    <location>
        <begin position="406"/>
        <end position="473"/>
    </location>
</feature>
<protein>
    <recommendedName>
        <fullName evidence="3">BTB domain-containing protein</fullName>
    </recommendedName>
</protein>
<dbReference type="PROSITE" id="PS50097">
    <property type="entry name" value="BTB"/>
    <property type="match status" value="1"/>
</dbReference>
<feature type="repeat" description="RCC1" evidence="2">
    <location>
        <begin position="169"/>
        <end position="220"/>
    </location>
</feature>
<dbReference type="Pfam" id="PF00651">
    <property type="entry name" value="BTB"/>
    <property type="match status" value="1"/>
</dbReference>
<dbReference type="InterPro" id="IPR000408">
    <property type="entry name" value="Reg_chr_condens"/>
</dbReference>
<feature type="repeat" description="RCC1" evidence="2">
    <location>
        <begin position="275"/>
        <end position="326"/>
    </location>
</feature>
<dbReference type="InterPro" id="IPR009091">
    <property type="entry name" value="RCC1/BLIP-II"/>
</dbReference>
<dbReference type="AlphaFoldDB" id="A0A024G4Z8"/>
<comment type="caution">
    <text evidence="4">The sequence shown here is derived from an EMBL/GenBank/DDBJ whole genome shotgun (WGS) entry which is preliminary data.</text>
</comment>
<feature type="repeat" description="RCC1" evidence="2">
    <location>
        <begin position="117"/>
        <end position="168"/>
    </location>
</feature>
<dbReference type="PANTHER" id="PTHR22872">
    <property type="entry name" value="BTK-BINDING PROTEIN-RELATED"/>
    <property type="match status" value="1"/>
</dbReference>